<name>A0AAX3SYV3_SPICI</name>
<comment type="subcellular location">
    <subcellularLocation>
        <location evidence="1">Membrane</location>
        <topology evidence="1">Multi-pass membrane protein</topology>
    </subcellularLocation>
</comment>
<keyword evidence="2 5" id="KW-0812">Transmembrane</keyword>
<feature type="transmembrane region" description="Helical" evidence="5">
    <location>
        <begin position="232"/>
        <end position="252"/>
    </location>
</feature>
<evidence type="ECO:0000256" key="1">
    <source>
        <dbReference type="ARBA" id="ARBA00004141"/>
    </source>
</evidence>
<feature type="transmembrane region" description="Helical" evidence="5">
    <location>
        <begin position="188"/>
        <end position="211"/>
    </location>
</feature>
<dbReference type="PANTHER" id="PTHR43077:SF5">
    <property type="entry name" value="PHAGE INFECTION PROTEIN"/>
    <property type="match status" value="1"/>
</dbReference>
<gene>
    <name evidence="6" type="ORF">M0C40_00125</name>
</gene>
<dbReference type="PANTHER" id="PTHR43077">
    <property type="entry name" value="TRANSPORT PERMEASE YVFS-RELATED"/>
    <property type="match status" value="1"/>
</dbReference>
<evidence type="ECO:0000256" key="5">
    <source>
        <dbReference type="SAM" id="Phobius"/>
    </source>
</evidence>
<evidence type="ECO:0000256" key="2">
    <source>
        <dbReference type="ARBA" id="ARBA00022692"/>
    </source>
</evidence>
<evidence type="ECO:0008006" key="8">
    <source>
        <dbReference type="Google" id="ProtNLM"/>
    </source>
</evidence>
<sequence length="374" mass="43346">MRAIVNHRPTEVIKSLEYLMENIPHFWSTYKQNFLAGQVLYTFTQIKTALVYSALPETLGTPMFWAFVQWDESTNTYYLTGRDFSNYLEKILLIIGPNIPIGKIILDYVEKNHSQYYEIIKKTLEWIESEGKQFIDGFVRDIFPNLDEHVTWPRYSAKAQQVIRDWANLNSSIFQIPVHIQGYQYGEYGIGLGELFMLIGIWVGALTQKFVYDDRTCRTKRARWYQHYFSKLLLMLITTVLKITILALSLAALGYSCWGISFGLLYVWLLFCSIIFTIIEHAIWFATADGGVGKYLIVIYLILNLSAGWGTFSAFMQATFFHFISFITPFKYAIHGMGNIIYGIVTGEGPLAQYQTESFTNCFIRKKYSNSEKY</sequence>
<evidence type="ECO:0000256" key="3">
    <source>
        <dbReference type="ARBA" id="ARBA00022989"/>
    </source>
</evidence>
<feature type="transmembrane region" description="Helical" evidence="5">
    <location>
        <begin position="315"/>
        <end position="334"/>
    </location>
</feature>
<reference evidence="6 7" key="1">
    <citation type="submission" date="2022-04" db="EMBL/GenBank/DDBJ databases">
        <title>Whole genome of Spiroplasma citri.</title>
        <authorList>
            <person name="Khanchezar A."/>
            <person name="Izadpanah K."/>
            <person name="Taghavi M."/>
            <person name="Ghorbani A."/>
            <person name="Beven L."/>
        </authorList>
    </citation>
    <scope>NUCLEOTIDE SEQUENCE [LARGE SCALE GENOMIC DNA]</scope>
    <source>
        <strain evidence="6 7">D4</strain>
    </source>
</reference>
<dbReference type="AlphaFoldDB" id="A0AAX3SYV3"/>
<accession>A0AAX3SYV3</accession>
<evidence type="ECO:0000256" key="4">
    <source>
        <dbReference type="ARBA" id="ARBA00023136"/>
    </source>
</evidence>
<dbReference type="RefSeq" id="WP_277938773.1">
    <property type="nucleotide sequence ID" value="NZ_CP096246.1"/>
</dbReference>
<proteinExistence type="predicted"/>
<dbReference type="GO" id="GO:0016020">
    <property type="term" value="C:membrane"/>
    <property type="evidence" value="ECO:0007669"/>
    <property type="project" value="UniProtKB-SubCell"/>
</dbReference>
<keyword evidence="7" id="KW-1185">Reference proteome</keyword>
<keyword evidence="4 5" id="KW-0472">Membrane</keyword>
<dbReference type="Proteomes" id="UP001214629">
    <property type="component" value="Chromosome"/>
</dbReference>
<feature type="transmembrane region" description="Helical" evidence="5">
    <location>
        <begin position="291"/>
        <end position="309"/>
    </location>
</feature>
<dbReference type="InterPro" id="IPR051328">
    <property type="entry name" value="T7SS_ABC-Transporter"/>
</dbReference>
<protein>
    <recommendedName>
        <fullName evidence="8">Transmembrane protein</fullName>
    </recommendedName>
</protein>
<evidence type="ECO:0000313" key="7">
    <source>
        <dbReference type="Proteomes" id="UP001214629"/>
    </source>
</evidence>
<feature type="transmembrane region" description="Helical" evidence="5">
    <location>
        <begin position="258"/>
        <end position="279"/>
    </location>
</feature>
<evidence type="ECO:0000313" key="6">
    <source>
        <dbReference type="EMBL" id="WFG96461.1"/>
    </source>
</evidence>
<dbReference type="EMBL" id="CP096246">
    <property type="protein sequence ID" value="WFG96461.1"/>
    <property type="molecule type" value="Genomic_DNA"/>
</dbReference>
<keyword evidence="3 5" id="KW-1133">Transmembrane helix</keyword>
<organism evidence="6 7">
    <name type="scientific">Spiroplasma citri</name>
    <dbReference type="NCBI Taxonomy" id="2133"/>
    <lineage>
        <taxon>Bacteria</taxon>
        <taxon>Bacillati</taxon>
        <taxon>Mycoplasmatota</taxon>
        <taxon>Mollicutes</taxon>
        <taxon>Entomoplasmatales</taxon>
        <taxon>Spiroplasmataceae</taxon>
        <taxon>Spiroplasma</taxon>
    </lineage>
</organism>